<dbReference type="Proteomes" id="UP000237000">
    <property type="component" value="Unassembled WGS sequence"/>
</dbReference>
<dbReference type="GO" id="GO:0005829">
    <property type="term" value="C:cytosol"/>
    <property type="evidence" value="ECO:0007669"/>
    <property type="project" value="TreeGrafter"/>
</dbReference>
<dbReference type="PANTHER" id="PTHR42886:SF53">
    <property type="entry name" value="ALPHA_BETA-HYDROLASES SUPERFAMILY PROTEIN"/>
    <property type="match status" value="1"/>
</dbReference>
<name>A0A2P5EFU3_TREOI</name>
<dbReference type="InParanoid" id="A0A2P5EFU3"/>
<dbReference type="AlphaFoldDB" id="A0A2P5EFU3"/>
<reference evidence="2" key="1">
    <citation type="submission" date="2016-06" db="EMBL/GenBank/DDBJ databases">
        <title>Parallel loss of symbiosis genes in relatives of nitrogen-fixing non-legume Parasponia.</title>
        <authorList>
            <person name="Van Velzen R."/>
            <person name="Holmer R."/>
            <person name="Bu F."/>
            <person name="Rutten L."/>
            <person name="Van Zeijl A."/>
            <person name="Liu W."/>
            <person name="Santuari L."/>
            <person name="Cao Q."/>
            <person name="Sharma T."/>
            <person name="Shen D."/>
            <person name="Roswanjaya Y."/>
            <person name="Wardhani T."/>
            <person name="Kalhor M.S."/>
            <person name="Jansen J."/>
            <person name="Van den Hoogen J."/>
            <person name="Gungor B."/>
            <person name="Hartog M."/>
            <person name="Hontelez J."/>
            <person name="Verver J."/>
            <person name="Yang W.-C."/>
            <person name="Schijlen E."/>
            <person name="Repin R."/>
            <person name="Schilthuizen M."/>
            <person name="Schranz E."/>
            <person name="Heidstra R."/>
            <person name="Miyata K."/>
            <person name="Fedorova E."/>
            <person name="Kohlen W."/>
            <person name="Bisseling T."/>
            <person name="Smit S."/>
            <person name="Geurts R."/>
        </authorList>
    </citation>
    <scope>NUCLEOTIDE SEQUENCE [LARGE SCALE GENOMIC DNA]</scope>
    <source>
        <strain evidence="2">cv. RG33-2</strain>
    </source>
</reference>
<accession>A0A2P5EFU3</accession>
<dbReference type="EMBL" id="JXTC01000162">
    <property type="protein sequence ID" value="PON84410.1"/>
    <property type="molecule type" value="Genomic_DNA"/>
</dbReference>
<evidence type="ECO:0000313" key="1">
    <source>
        <dbReference type="EMBL" id="PON84410.1"/>
    </source>
</evidence>
<evidence type="ECO:0000313" key="2">
    <source>
        <dbReference type="Proteomes" id="UP000237000"/>
    </source>
</evidence>
<keyword evidence="2" id="KW-1185">Reference proteome</keyword>
<feature type="non-terminal residue" evidence="1">
    <location>
        <position position="1"/>
    </location>
</feature>
<proteinExistence type="predicted"/>
<dbReference type="PANTHER" id="PTHR42886">
    <property type="entry name" value="RE40534P-RELATED"/>
    <property type="match status" value="1"/>
</dbReference>
<sequence length="108" mass="12717">LLYASRYHHIRTVVNVSGRYDLKRGIVERLGEDFMQRLKEKGYIDTKDRKNVRYCVTEESMTDRLNTDMQAACLQIDKECRLLKWSCISRIIKLIMCSCSFKKCGSLE</sequence>
<dbReference type="OrthoDB" id="1934970at2759"/>
<gene>
    <name evidence="1" type="ORF">TorRG33x02_197430</name>
</gene>
<organism evidence="1 2">
    <name type="scientific">Trema orientale</name>
    <name type="common">Charcoal tree</name>
    <name type="synonym">Celtis orientalis</name>
    <dbReference type="NCBI Taxonomy" id="63057"/>
    <lineage>
        <taxon>Eukaryota</taxon>
        <taxon>Viridiplantae</taxon>
        <taxon>Streptophyta</taxon>
        <taxon>Embryophyta</taxon>
        <taxon>Tracheophyta</taxon>
        <taxon>Spermatophyta</taxon>
        <taxon>Magnoliopsida</taxon>
        <taxon>eudicotyledons</taxon>
        <taxon>Gunneridae</taxon>
        <taxon>Pentapetalae</taxon>
        <taxon>rosids</taxon>
        <taxon>fabids</taxon>
        <taxon>Rosales</taxon>
        <taxon>Cannabaceae</taxon>
        <taxon>Trema</taxon>
    </lineage>
</organism>
<comment type="caution">
    <text evidence="1">The sequence shown here is derived from an EMBL/GenBank/DDBJ whole genome shotgun (WGS) entry which is preliminary data.</text>
</comment>
<dbReference type="STRING" id="63057.A0A2P5EFU3"/>
<protein>
    <submittedName>
        <fullName evidence="1">Uncharacterized protein</fullName>
    </submittedName>
</protein>